<proteinExistence type="predicted"/>
<organism evidence="1 2">
    <name type="scientific">Nicotiana tabacum</name>
    <name type="common">Common tobacco</name>
    <dbReference type="NCBI Taxonomy" id="4097"/>
    <lineage>
        <taxon>Eukaryota</taxon>
        <taxon>Viridiplantae</taxon>
        <taxon>Streptophyta</taxon>
        <taxon>Embryophyta</taxon>
        <taxon>Tracheophyta</taxon>
        <taxon>Spermatophyta</taxon>
        <taxon>Magnoliopsida</taxon>
        <taxon>eudicotyledons</taxon>
        <taxon>Gunneridae</taxon>
        <taxon>Pentapetalae</taxon>
        <taxon>asterids</taxon>
        <taxon>lamiids</taxon>
        <taxon>Solanales</taxon>
        <taxon>Solanaceae</taxon>
        <taxon>Nicotianoideae</taxon>
        <taxon>Nicotianeae</taxon>
        <taxon>Nicotiana</taxon>
    </lineage>
</organism>
<dbReference type="Proteomes" id="UP000790787">
    <property type="component" value="Chromosome 11"/>
</dbReference>
<name>A0AC58S9B7_TOBAC</name>
<reference evidence="1" key="1">
    <citation type="journal article" date="2014" name="Nat. Commun.">
        <title>The tobacco genome sequence and its comparison with those of tomato and potato.</title>
        <authorList>
            <person name="Sierro N."/>
            <person name="Battey J.N."/>
            <person name="Ouadi S."/>
            <person name="Bakaher N."/>
            <person name="Bovet L."/>
            <person name="Willig A."/>
            <person name="Goepfert S."/>
            <person name="Peitsch M.C."/>
            <person name="Ivanov N.V."/>
        </authorList>
    </citation>
    <scope>NUCLEOTIDE SEQUENCE [LARGE SCALE GENOMIC DNA]</scope>
</reference>
<keyword evidence="1" id="KW-1185">Reference proteome</keyword>
<gene>
    <name evidence="2" type="primary">LOC107798591</name>
</gene>
<dbReference type="RefSeq" id="XP_075081570.1">
    <property type="nucleotide sequence ID" value="XM_075225469.1"/>
</dbReference>
<evidence type="ECO:0000313" key="2">
    <source>
        <dbReference type="RefSeq" id="XP_075081570.1"/>
    </source>
</evidence>
<evidence type="ECO:0000313" key="1">
    <source>
        <dbReference type="Proteomes" id="UP000790787"/>
    </source>
</evidence>
<accession>A0AC58S9B7</accession>
<reference evidence="2" key="2">
    <citation type="submission" date="2025-08" db="UniProtKB">
        <authorList>
            <consortium name="RefSeq"/>
        </authorList>
    </citation>
    <scope>IDENTIFICATION</scope>
    <source>
        <tissue evidence="2">Leaf</tissue>
    </source>
</reference>
<protein>
    <submittedName>
        <fullName evidence="2">Nudix hydrolase 10-like isoform X1</fullName>
    </submittedName>
</protein>
<sequence>MANLLEINGVFEADEDAYDGVKVQINEPMDSNHFVTMLRASISQWRIQGKRGVWIKLPIDHANLVNAAVKEGFWYHHAEPTYLMLVYWIPEIPHTIPANASHRVGIGALVMNDNGEVLVVQEKNGAFKGTGVWKMPTGVVDEVNDDFESFSYLFVINCNKILTKSKSSKQQGEDICVAAVREVQEETGIKAEFIELLAFRQSHKSFFGKSDLFFVCMLNPLSYKIQKQDSEIKGAQWMDMEEYAAQPFVKKHEMFNKIAEICLAKKKNKYNGFSKELMTSAFSAKKNYLYFNH</sequence>